<evidence type="ECO:0000256" key="4">
    <source>
        <dbReference type="ARBA" id="ARBA00022679"/>
    </source>
</evidence>
<evidence type="ECO:0000259" key="16">
    <source>
        <dbReference type="PROSITE" id="PS50109"/>
    </source>
</evidence>
<dbReference type="SUPFAM" id="SSF47384">
    <property type="entry name" value="Homodimeric domain of signal transducing histidine kinase"/>
    <property type="match status" value="1"/>
</dbReference>
<dbReference type="SMART" id="SM00388">
    <property type="entry name" value="HisKA"/>
    <property type="match status" value="1"/>
</dbReference>
<feature type="transmembrane region" description="Helical" evidence="14">
    <location>
        <begin position="289"/>
        <end position="312"/>
    </location>
</feature>
<evidence type="ECO:0000256" key="8">
    <source>
        <dbReference type="ARBA" id="ARBA00023012"/>
    </source>
</evidence>
<keyword evidence="7" id="KW-0067">ATP-binding</keyword>
<dbReference type="EMBL" id="BAMD01000015">
    <property type="protein sequence ID" value="GAF02899.1"/>
    <property type="molecule type" value="Genomic_DNA"/>
</dbReference>
<evidence type="ECO:0000259" key="15">
    <source>
        <dbReference type="PROSITE" id="PS01124"/>
    </source>
</evidence>
<feature type="domain" description="Histidine kinase" evidence="16">
    <location>
        <begin position="362"/>
        <end position="580"/>
    </location>
</feature>
<dbReference type="STRING" id="869213.GCA_000517085_03353"/>
<keyword evidence="4" id="KW-0808">Transferase</keyword>
<evidence type="ECO:0000256" key="2">
    <source>
        <dbReference type="ARBA" id="ARBA00012438"/>
    </source>
</evidence>
<dbReference type="Gene3D" id="3.30.565.10">
    <property type="entry name" value="Histidine kinase-like ATPase, C-terminal domain"/>
    <property type="match status" value="1"/>
</dbReference>
<keyword evidence="11" id="KW-0804">Transcription</keyword>
<evidence type="ECO:0000313" key="18">
    <source>
        <dbReference type="EMBL" id="GAF02899.1"/>
    </source>
</evidence>
<dbReference type="InterPro" id="IPR009057">
    <property type="entry name" value="Homeodomain-like_sf"/>
</dbReference>
<name>W7YKK8_9BACT</name>
<feature type="domain" description="Response regulatory" evidence="17">
    <location>
        <begin position="622"/>
        <end position="737"/>
    </location>
</feature>
<dbReference type="EC" id="2.7.13.3" evidence="2"/>
<keyword evidence="9" id="KW-0805">Transcription regulation</keyword>
<feature type="domain" description="HTH araC/xylS-type" evidence="15">
    <location>
        <begin position="771"/>
        <end position="870"/>
    </location>
</feature>
<organism evidence="18 19">
    <name type="scientific">Saccharicrinis fermentans DSM 9555 = JCM 21142</name>
    <dbReference type="NCBI Taxonomy" id="869213"/>
    <lineage>
        <taxon>Bacteria</taxon>
        <taxon>Pseudomonadati</taxon>
        <taxon>Bacteroidota</taxon>
        <taxon>Bacteroidia</taxon>
        <taxon>Marinilabiliales</taxon>
        <taxon>Marinilabiliaceae</taxon>
        <taxon>Saccharicrinis</taxon>
    </lineage>
</organism>
<dbReference type="Pfam" id="PF13407">
    <property type="entry name" value="Peripla_BP_4"/>
    <property type="match status" value="1"/>
</dbReference>
<dbReference type="eggNOG" id="COG2205">
    <property type="taxonomic scope" value="Bacteria"/>
</dbReference>
<dbReference type="InterPro" id="IPR003661">
    <property type="entry name" value="HisK_dim/P_dom"/>
</dbReference>
<dbReference type="SUPFAM" id="SSF46689">
    <property type="entry name" value="Homeodomain-like"/>
    <property type="match status" value="1"/>
</dbReference>
<dbReference type="Proteomes" id="UP000019402">
    <property type="component" value="Unassembled WGS sequence"/>
</dbReference>
<dbReference type="GO" id="GO:0005524">
    <property type="term" value="F:ATP binding"/>
    <property type="evidence" value="ECO:0007669"/>
    <property type="project" value="UniProtKB-KW"/>
</dbReference>
<evidence type="ECO:0000256" key="14">
    <source>
        <dbReference type="SAM" id="Phobius"/>
    </source>
</evidence>
<keyword evidence="8" id="KW-0902">Two-component regulatory system</keyword>
<evidence type="ECO:0000256" key="6">
    <source>
        <dbReference type="ARBA" id="ARBA00022777"/>
    </source>
</evidence>
<keyword evidence="14" id="KW-0472">Membrane</keyword>
<comment type="catalytic activity">
    <reaction evidence="1">
        <text>ATP + protein L-histidine = ADP + protein N-phospho-L-histidine.</text>
        <dbReference type="EC" id="2.7.13.3"/>
    </reaction>
</comment>
<dbReference type="PROSITE" id="PS01124">
    <property type="entry name" value="HTH_ARAC_FAMILY_2"/>
    <property type="match status" value="1"/>
</dbReference>
<comment type="caution">
    <text evidence="18">The sequence shown here is derived from an EMBL/GenBank/DDBJ whole genome shotgun (WGS) entry which is preliminary data.</text>
</comment>
<evidence type="ECO:0000256" key="9">
    <source>
        <dbReference type="ARBA" id="ARBA00023015"/>
    </source>
</evidence>
<evidence type="ECO:0000256" key="1">
    <source>
        <dbReference type="ARBA" id="ARBA00000085"/>
    </source>
</evidence>
<keyword evidence="5" id="KW-0547">Nucleotide-binding</keyword>
<dbReference type="InterPro" id="IPR036097">
    <property type="entry name" value="HisK_dim/P_sf"/>
</dbReference>
<dbReference type="SMART" id="SM00387">
    <property type="entry name" value="HATPase_c"/>
    <property type="match status" value="1"/>
</dbReference>
<dbReference type="InterPro" id="IPR036890">
    <property type="entry name" value="HATPase_C_sf"/>
</dbReference>
<evidence type="ECO:0000259" key="17">
    <source>
        <dbReference type="PROSITE" id="PS50110"/>
    </source>
</evidence>
<dbReference type="SUPFAM" id="SSF55874">
    <property type="entry name" value="ATPase domain of HSP90 chaperone/DNA topoisomerase II/histidine kinase"/>
    <property type="match status" value="1"/>
</dbReference>
<proteinExistence type="predicted"/>
<dbReference type="InterPro" id="IPR011006">
    <property type="entry name" value="CheY-like_superfamily"/>
</dbReference>
<dbReference type="SUPFAM" id="SSF53822">
    <property type="entry name" value="Periplasmic binding protein-like I"/>
    <property type="match status" value="1"/>
</dbReference>
<dbReference type="Pfam" id="PF00512">
    <property type="entry name" value="HisKA"/>
    <property type="match status" value="1"/>
</dbReference>
<dbReference type="InterPro" id="IPR005467">
    <property type="entry name" value="His_kinase_dom"/>
</dbReference>
<dbReference type="FunFam" id="3.30.565.10:FF:000037">
    <property type="entry name" value="Hybrid sensor histidine kinase/response regulator"/>
    <property type="match status" value="1"/>
</dbReference>
<sequence length="884" mass="101076">MRVEASLYSDIKLTILNADGINKKQNIQIQQLINMGVDLLIISPNESEPITKIAEEAYNRGIPTIIIDRKINSDNYTAYIGANNYEIGKNVAEYLGNLFSNQRKSILEIRGLDKSSPGCDRHQGFLKGLERHPHLQMKASEEGQWLPEIAGAIAMTKFKEDSFDIVFAHNDVMALGARKFAPKEQLSHLFFVGVDALPSLGIKKVYEGELQASFIYPTGGNLAIDLAIQILHHKPYIRINELETSVVDESNVKVIQLQQKQVLNQQSTINKQIGKIEAQNQEYNDQRTLLHVTLISLFLLVVAALWLAFYFVRINKKNHELAIKNAAIERQKKELEKKNEQILEMSKKVEDATQAKLTFFTNISHEIRTPLSLIQAPVRTMMTQAHKLNLPSSVNSSLNLIQRNTDRLLRMVNQLMDFRKVELGKADLSISKVNIIDECKHIYQSFMPLAQQKNIDFHLEKEETRYDVWIDVDKIDKVLFNLLSNAFKFTPKDGVIVIRIKTNHDKYVLIEISDSGPGISHKESGNIFEPFYQQSEHRSMGTGIGLSLSKGFMKLHHGALALSKSDSQGSIFTISIPKGKEHFSTKQIIQIQQEIKTTPETNNLYHNKEKPLLTNNSHKENTVLIVEDDIELREYLTNLLDEYFFVKSAENGKIALEMLQEEHPDIIVTDLMMPELNGIEMTKKIRSNLETCHLPLIMLTAKSTQDQKIEGIETGADAYIEKPFTTTYLLVRIRKLIESRAILREYHKNNMLNPEMIKQSNQNPLDKKFLSNLILMVESKYSDANFSVEECGRQLGLSRIHLYRKVKALTDYTPSEFINKYRLRKSKDLLLKQHSNINAVAFEVGFSSAAYFTKKFKEEYGMTPSQFIEQRGSMRSISMETKPR</sequence>
<evidence type="ECO:0000256" key="5">
    <source>
        <dbReference type="ARBA" id="ARBA00022741"/>
    </source>
</evidence>
<dbReference type="InterPro" id="IPR001789">
    <property type="entry name" value="Sig_transdc_resp-reg_receiver"/>
</dbReference>
<dbReference type="SMART" id="SM00342">
    <property type="entry name" value="HTH_ARAC"/>
    <property type="match status" value="1"/>
</dbReference>
<dbReference type="eggNOG" id="COG1879">
    <property type="taxonomic scope" value="Bacteria"/>
</dbReference>
<dbReference type="SMART" id="SM00448">
    <property type="entry name" value="REC"/>
    <property type="match status" value="1"/>
</dbReference>
<evidence type="ECO:0000256" key="10">
    <source>
        <dbReference type="ARBA" id="ARBA00023125"/>
    </source>
</evidence>
<dbReference type="InterPro" id="IPR025997">
    <property type="entry name" value="SBP_2_dom"/>
</dbReference>
<feature type="coiled-coil region" evidence="13">
    <location>
        <begin position="314"/>
        <end position="355"/>
    </location>
</feature>
<evidence type="ECO:0000256" key="13">
    <source>
        <dbReference type="SAM" id="Coils"/>
    </source>
</evidence>
<evidence type="ECO:0000256" key="12">
    <source>
        <dbReference type="PROSITE-ProRule" id="PRU00169"/>
    </source>
</evidence>
<dbReference type="InterPro" id="IPR004358">
    <property type="entry name" value="Sig_transdc_His_kin-like_C"/>
</dbReference>
<dbReference type="FunFam" id="1.10.287.130:FF:000045">
    <property type="entry name" value="Two-component system sensor histidine kinase/response regulator"/>
    <property type="match status" value="1"/>
</dbReference>
<keyword evidence="3 12" id="KW-0597">Phosphoprotein</keyword>
<feature type="modified residue" description="4-aspartylphosphate" evidence="12">
    <location>
        <position position="670"/>
    </location>
</feature>
<dbReference type="AlphaFoldDB" id="W7YKK8"/>
<evidence type="ECO:0000256" key="7">
    <source>
        <dbReference type="ARBA" id="ARBA00022840"/>
    </source>
</evidence>
<dbReference type="PROSITE" id="PS00041">
    <property type="entry name" value="HTH_ARAC_FAMILY_1"/>
    <property type="match status" value="1"/>
</dbReference>
<dbReference type="GO" id="GO:0000155">
    <property type="term" value="F:phosphorelay sensor kinase activity"/>
    <property type="evidence" value="ECO:0007669"/>
    <property type="project" value="InterPro"/>
</dbReference>
<reference evidence="18 19" key="1">
    <citation type="journal article" date="2014" name="Genome Announc.">
        <title>Draft Genome Sequence of Cytophaga fermentans JCM 21142T, a Facultative Anaerobe Isolated from Marine Mud.</title>
        <authorList>
            <person name="Starns D."/>
            <person name="Oshima K."/>
            <person name="Suda W."/>
            <person name="Iino T."/>
            <person name="Yuki M."/>
            <person name="Inoue J."/>
            <person name="Kitamura K."/>
            <person name="Iida T."/>
            <person name="Darby A."/>
            <person name="Hattori M."/>
            <person name="Ohkuma M."/>
        </authorList>
    </citation>
    <scope>NUCLEOTIDE SEQUENCE [LARGE SCALE GENOMIC DNA]</scope>
    <source>
        <strain evidence="18 19">JCM 21142</strain>
    </source>
</reference>
<dbReference type="PROSITE" id="PS50109">
    <property type="entry name" value="HIS_KIN"/>
    <property type="match status" value="1"/>
</dbReference>
<accession>W7YKK8</accession>
<dbReference type="SUPFAM" id="SSF52172">
    <property type="entry name" value="CheY-like"/>
    <property type="match status" value="1"/>
</dbReference>
<keyword evidence="6" id="KW-0418">Kinase</keyword>
<dbReference type="PROSITE" id="PS50110">
    <property type="entry name" value="RESPONSE_REGULATORY"/>
    <property type="match status" value="1"/>
</dbReference>
<gene>
    <name evidence="18" type="ORF">JCM21142_41548</name>
</gene>
<dbReference type="PRINTS" id="PR00344">
    <property type="entry name" value="BCTRLSENSOR"/>
</dbReference>
<keyword evidence="19" id="KW-1185">Reference proteome</keyword>
<evidence type="ECO:0000256" key="3">
    <source>
        <dbReference type="ARBA" id="ARBA00022553"/>
    </source>
</evidence>
<dbReference type="CDD" id="cd00082">
    <property type="entry name" value="HisKA"/>
    <property type="match status" value="1"/>
</dbReference>
<dbReference type="Pfam" id="PF12833">
    <property type="entry name" value="HTH_18"/>
    <property type="match status" value="1"/>
</dbReference>
<dbReference type="eggNOG" id="COG0745">
    <property type="taxonomic scope" value="Bacteria"/>
</dbReference>
<evidence type="ECO:0000313" key="19">
    <source>
        <dbReference type="Proteomes" id="UP000019402"/>
    </source>
</evidence>
<dbReference type="Pfam" id="PF00072">
    <property type="entry name" value="Response_reg"/>
    <property type="match status" value="1"/>
</dbReference>
<keyword evidence="10" id="KW-0238">DNA-binding</keyword>
<dbReference type="GO" id="GO:0043565">
    <property type="term" value="F:sequence-specific DNA binding"/>
    <property type="evidence" value="ECO:0007669"/>
    <property type="project" value="InterPro"/>
</dbReference>
<dbReference type="Pfam" id="PF02518">
    <property type="entry name" value="HATPase_c"/>
    <property type="match status" value="1"/>
</dbReference>
<dbReference type="Gene3D" id="1.10.287.130">
    <property type="match status" value="1"/>
</dbReference>
<dbReference type="InterPro" id="IPR003594">
    <property type="entry name" value="HATPase_dom"/>
</dbReference>
<keyword evidence="13" id="KW-0175">Coiled coil</keyword>
<dbReference type="InterPro" id="IPR018062">
    <property type="entry name" value="HTH_AraC-typ_CS"/>
</dbReference>
<protein>
    <recommendedName>
        <fullName evidence="2">histidine kinase</fullName>
        <ecNumber evidence="2">2.7.13.3</ecNumber>
    </recommendedName>
</protein>
<keyword evidence="14" id="KW-0812">Transmembrane</keyword>
<dbReference type="GO" id="GO:0003700">
    <property type="term" value="F:DNA-binding transcription factor activity"/>
    <property type="evidence" value="ECO:0007669"/>
    <property type="project" value="InterPro"/>
</dbReference>
<dbReference type="Gene3D" id="3.40.50.2300">
    <property type="match status" value="3"/>
</dbReference>
<dbReference type="Gene3D" id="1.10.10.60">
    <property type="entry name" value="Homeodomain-like"/>
    <property type="match status" value="2"/>
</dbReference>
<evidence type="ECO:0000256" key="11">
    <source>
        <dbReference type="ARBA" id="ARBA00023163"/>
    </source>
</evidence>
<dbReference type="PANTHER" id="PTHR43547:SF2">
    <property type="entry name" value="HYBRID SIGNAL TRANSDUCTION HISTIDINE KINASE C"/>
    <property type="match status" value="1"/>
</dbReference>
<keyword evidence="14" id="KW-1133">Transmembrane helix</keyword>
<dbReference type="InterPro" id="IPR028082">
    <property type="entry name" value="Peripla_BP_I"/>
</dbReference>
<dbReference type="InterPro" id="IPR018060">
    <property type="entry name" value="HTH_AraC"/>
</dbReference>
<dbReference type="CDD" id="cd06308">
    <property type="entry name" value="PBP1_sensor_kinase-like"/>
    <property type="match status" value="1"/>
</dbReference>
<dbReference type="PANTHER" id="PTHR43547">
    <property type="entry name" value="TWO-COMPONENT HISTIDINE KINASE"/>
    <property type="match status" value="1"/>
</dbReference>